<proteinExistence type="predicted"/>
<name>A0A069PMB1_9BURK</name>
<dbReference type="EMBL" id="JFHC01000090">
    <property type="protein sequence ID" value="KDR38436.1"/>
    <property type="molecule type" value="Genomic_DNA"/>
</dbReference>
<evidence type="ECO:0000313" key="1">
    <source>
        <dbReference type="EMBL" id="KDR38436.1"/>
    </source>
</evidence>
<sequence length="133" mass="14478">MMKFPRVFYADRSSANTGAKAALQRHATRVLRRVAQDLRLGAHAHEIIANPGRGNSTVRVSLRTETLFVDVLERRCGSGVAFSFRTRRGRSDLTGGGENHVSLEQLESKAGYQAMLDGLRLAGGIDLKVGGLQ</sequence>
<keyword evidence="2" id="KW-1185">Reference proteome</keyword>
<protein>
    <submittedName>
        <fullName evidence="1">Uncharacterized protein</fullName>
    </submittedName>
</protein>
<accession>A0A069PMB1</accession>
<reference evidence="1 2" key="1">
    <citation type="submission" date="2014-03" db="EMBL/GenBank/DDBJ databases">
        <title>Draft Genome Sequences of Four Burkholderia Strains.</title>
        <authorList>
            <person name="Liu X.Y."/>
            <person name="Li C.X."/>
            <person name="Xu J.H."/>
        </authorList>
    </citation>
    <scope>NUCLEOTIDE SEQUENCE [LARGE SCALE GENOMIC DNA]</scope>
    <source>
        <strain evidence="1 2">DSM 50014</strain>
    </source>
</reference>
<dbReference type="Proteomes" id="UP000027466">
    <property type="component" value="Unassembled WGS sequence"/>
</dbReference>
<comment type="caution">
    <text evidence="1">The sequence shown here is derived from an EMBL/GenBank/DDBJ whole genome shotgun (WGS) entry which is preliminary data.</text>
</comment>
<organism evidence="1 2">
    <name type="scientific">Caballeronia glathei</name>
    <dbReference type="NCBI Taxonomy" id="60547"/>
    <lineage>
        <taxon>Bacteria</taxon>
        <taxon>Pseudomonadati</taxon>
        <taxon>Pseudomonadota</taxon>
        <taxon>Betaproteobacteria</taxon>
        <taxon>Burkholderiales</taxon>
        <taxon>Burkholderiaceae</taxon>
        <taxon>Caballeronia</taxon>
    </lineage>
</organism>
<gene>
    <name evidence="1" type="ORF">BG61_40920</name>
</gene>
<evidence type="ECO:0000313" key="2">
    <source>
        <dbReference type="Proteomes" id="UP000027466"/>
    </source>
</evidence>
<dbReference type="AlphaFoldDB" id="A0A069PMB1"/>